<protein>
    <submittedName>
        <fullName evidence="1">Uncharacterized protein</fullName>
    </submittedName>
</protein>
<dbReference type="EMBL" id="GU071086">
    <property type="protein sequence ID" value="ADB04181.1"/>
    <property type="molecule type" value="Genomic_DNA"/>
</dbReference>
<dbReference type="Proteomes" id="UP000029780">
    <property type="component" value="Segment"/>
</dbReference>
<name>D2XB54_GBMV</name>
<proteinExistence type="predicted"/>
<evidence type="ECO:0000313" key="2">
    <source>
        <dbReference type="Proteomes" id="UP000029780"/>
    </source>
</evidence>
<dbReference type="KEGG" id="vg:8746655"/>
<evidence type="ECO:0000313" key="1">
    <source>
        <dbReference type="EMBL" id="ADB04181.1"/>
    </source>
</evidence>
<organismHost>
    <name type="scientific">Acanthamoeba</name>
    <dbReference type="NCBI Taxonomy" id="5754"/>
</organismHost>
<organism evidence="1 2">
    <name type="scientific">Marseillevirus marseillevirus</name>
    <name type="common">GBM</name>
    <dbReference type="NCBI Taxonomy" id="694581"/>
    <lineage>
        <taxon>Viruses</taxon>
        <taxon>Varidnaviria</taxon>
        <taxon>Bamfordvirae</taxon>
        <taxon>Nucleocytoviricota</taxon>
        <taxon>Megaviricetes</taxon>
        <taxon>Pimascovirales</taxon>
        <taxon>Pimascovirales incertae sedis</taxon>
        <taxon>Marseilleviridae</taxon>
        <taxon>Marseillevirus</taxon>
        <taxon>Marseillevirus massiliense</taxon>
    </lineage>
</organism>
<reference evidence="1 2" key="1">
    <citation type="journal article" date="2009" name="Proc. Natl. Acad. Sci. U.S.A.">
        <title>Giant Marseillevirus highlights the role of amoebae as a melting pot in emergence of chimeric microorganisms.</title>
        <authorList>
            <person name="Boyer M."/>
            <person name="Yutin N."/>
            <person name="Pagnier I."/>
            <person name="Barrassi L."/>
            <person name="Fournous G."/>
            <person name="Espinosa L."/>
            <person name="Robert C."/>
            <person name="Azza S."/>
            <person name="Sun S."/>
            <person name="Rossmann M.G."/>
            <person name="Suzan-Monti M."/>
            <person name="La Scola B."/>
            <person name="Koonin E.V."/>
            <person name="Raoult D."/>
        </authorList>
    </citation>
    <scope>NUCLEOTIDE SEQUENCE [LARGE SCALE GENOMIC DNA]</scope>
    <source>
        <strain evidence="1 2">T19</strain>
    </source>
</reference>
<gene>
    <name evidence="1" type="ORF">MAR_ORF419</name>
</gene>
<dbReference type="RefSeq" id="YP_003407143.1">
    <property type="nucleotide sequence ID" value="NC_013756.1"/>
</dbReference>
<sequence length="134" mass="15587">MKLDGIPVRLLEEKIYLLQKEIWEQQVYGDWLLFLLDGKEREFPELPVQEEEKISSLSEILASPVEVSGENEETLSDVLDAPLVKVPEFDPFVVISELSEILSEFISENNFLSLLVVENPKPLWYKTFAQYKKR</sequence>
<keyword evidence="2" id="KW-1185">Reference proteome</keyword>
<dbReference type="GeneID" id="8746655"/>
<accession>D2XB54</accession>
<dbReference type="OrthoDB" id="25414at10239"/>